<evidence type="ECO:0000256" key="2">
    <source>
        <dbReference type="ARBA" id="ARBA00023242"/>
    </source>
</evidence>
<evidence type="ECO:0000259" key="4">
    <source>
        <dbReference type="PROSITE" id="PS50048"/>
    </source>
</evidence>
<reference evidence="6" key="1">
    <citation type="submission" date="2020-01" db="EMBL/GenBank/DDBJ databases">
        <authorList>
            <consortium name="DOE Joint Genome Institute"/>
            <person name="Haridas S."/>
            <person name="Albert R."/>
            <person name="Binder M."/>
            <person name="Bloem J."/>
            <person name="Labutti K."/>
            <person name="Salamov A."/>
            <person name="Andreopoulos B."/>
            <person name="Baker S.E."/>
            <person name="Barry K."/>
            <person name="Bills G."/>
            <person name="Bluhm B.H."/>
            <person name="Cannon C."/>
            <person name="Castanera R."/>
            <person name="Culley D.E."/>
            <person name="Daum C."/>
            <person name="Ezra D."/>
            <person name="Gonzalez J.B."/>
            <person name="Henrissat B."/>
            <person name="Kuo A."/>
            <person name="Liang C."/>
            <person name="Lipzen A."/>
            <person name="Lutzoni F."/>
            <person name="Magnuson J."/>
            <person name="Mondo S."/>
            <person name="Nolan M."/>
            <person name="Ohm R."/>
            <person name="Pangilinan J."/>
            <person name="Park H.-J."/>
            <person name="Ramirez L."/>
            <person name="Alfaro M."/>
            <person name="Sun H."/>
            <person name="Tritt A."/>
            <person name="Yoshinaga Y."/>
            <person name="Zwiers L.-H."/>
            <person name="Turgeon B.G."/>
            <person name="Goodwin S.B."/>
            <person name="Spatafora J.W."/>
            <person name="Crous P.W."/>
            <person name="Grigoriev I.V."/>
        </authorList>
    </citation>
    <scope>NUCLEOTIDE SEQUENCE</scope>
    <source>
        <strain evidence="6">CBS 342.82</strain>
    </source>
</reference>
<dbReference type="GO" id="GO:0008270">
    <property type="term" value="F:zinc ion binding"/>
    <property type="evidence" value="ECO:0007669"/>
    <property type="project" value="InterPro"/>
</dbReference>
<dbReference type="OrthoDB" id="4078573at2759"/>
<evidence type="ECO:0000313" key="5">
    <source>
        <dbReference type="Proteomes" id="UP000504637"/>
    </source>
</evidence>
<dbReference type="InterPro" id="IPR021858">
    <property type="entry name" value="Fun_TF"/>
</dbReference>
<dbReference type="InterPro" id="IPR001138">
    <property type="entry name" value="Zn2Cys6_DnaBD"/>
</dbReference>
<dbReference type="PANTHER" id="PTHR37534:SF40">
    <property type="entry name" value="ZN(2)-C6 FUNGAL-TYPE DOMAIN-CONTAINING PROTEIN"/>
    <property type="match status" value="1"/>
</dbReference>
<feature type="non-terminal residue" evidence="6">
    <location>
        <position position="1"/>
    </location>
</feature>
<evidence type="ECO:0000256" key="3">
    <source>
        <dbReference type="SAM" id="MobiDB-lite"/>
    </source>
</evidence>
<dbReference type="GeneID" id="54359342"/>
<protein>
    <recommendedName>
        <fullName evidence="4">Zn(2)-C6 fungal-type domain-containing protein</fullName>
    </recommendedName>
</protein>
<dbReference type="PROSITE" id="PS50048">
    <property type="entry name" value="ZN2_CY6_FUNGAL_2"/>
    <property type="match status" value="1"/>
</dbReference>
<dbReference type="RefSeq" id="XP_033458827.1">
    <property type="nucleotide sequence ID" value="XM_033601542.1"/>
</dbReference>
<dbReference type="PANTHER" id="PTHR37534">
    <property type="entry name" value="TRANSCRIPTIONAL ACTIVATOR PROTEIN UGA3"/>
    <property type="match status" value="1"/>
</dbReference>
<comment type="subcellular location">
    <subcellularLocation>
        <location evidence="1">Nucleus</location>
    </subcellularLocation>
</comment>
<accession>A0A6J3M193</accession>
<dbReference type="AlphaFoldDB" id="A0A6J3M193"/>
<dbReference type="Proteomes" id="UP000504637">
    <property type="component" value="Unplaced"/>
</dbReference>
<dbReference type="GO" id="GO:0000981">
    <property type="term" value="F:DNA-binding transcription factor activity, RNA polymerase II-specific"/>
    <property type="evidence" value="ECO:0007669"/>
    <property type="project" value="InterPro"/>
</dbReference>
<dbReference type="Pfam" id="PF00172">
    <property type="entry name" value="Zn_clus"/>
    <property type="match status" value="1"/>
</dbReference>
<dbReference type="Gene3D" id="4.10.240.10">
    <property type="entry name" value="Zn(2)-C6 fungal-type DNA-binding domain"/>
    <property type="match status" value="1"/>
</dbReference>
<feature type="region of interest" description="Disordered" evidence="3">
    <location>
        <begin position="624"/>
        <end position="651"/>
    </location>
</feature>
<dbReference type="InterPro" id="IPR036864">
    <property type="entry name" value="Zn2-C6_fun-type_DNA-bd_sf"/>
</dbReference>
<gene>
    <name evidence="6" type="ORF">K489DRAFT_321356</name>
</gene>
<dbReference type="SMART" id="SM00066">
    <property type="entry name" value="GAL4"/>
    <property type="match status" value="1"/>
</dbReference>
<dbReference type="SUPFAM" id="SSF57701">
    <property type="entry name" value="Zn2/Cys6 DNA-binding domain"/>
    <property type="match status" value="1"/>
</dbReference>
<dbReference type="GO" id="GO:0045944">
    <property type="term" value="P:positive regulation of transcription by RNA polymerase II"/>
    <property type="evidence" value="ECO:0007669"/>
    <property type="project" value="TreeGrafter"/>
</dbReference>
<feature type="domain" description="Zn(2)-C6 fungal-type" evidence="4">
    <location>
        <begin position="21"/>
        <end position="51"/>
    </location>
</feature>
<evidence type="ECO:0000313" key="6">
    <source>
        <dbReference type="RefSeq" id="XP_033458827.1"/>
    </source>
</evidence>
<name>A0A6J3M193_9PEZI</name>
<dbReference type="GO" id="GO:0000976">
    <property type="term" value="F:transcription cis-regulatory region binding"/>
    <property type="evidence" value="ECO:0007669"/>
    <property type="project" value="TreeGrafter"/>
</dbReference>
<dbReference type="GO" id="GO:0005634">
    <property type="term" value="C:nucleus"/>
    <property type="evidence" value="ECO:0007669"/>
    <property type="project" value="UniProtKB-SubCell"/>
</dbReference>
<proteinExistence type="predicted"/>
<dbReference type="CDD" id="cd00067">
    <property type="entry name" value="GAL4"/>
    <property type="match status" value="1"/>
</dbReference>
<sequence>PSAAAAAKGASPPKAKRVRTGCLTCRERHLKCDEGVPVCANCLKSNRDCKRGVKLNFIDIWTEAPAVNALVEGTPLEFHDESRAVASEYKGGTERYRHFAPSTTEPSRQPQSSHVSLAGDLVTRPFRHSSDGVSLQQMHGGNPWLPHHPRNNFNPHHVTPPTLPLAHRTPSPPPAGEPPVLTSANEMLYMQIFTEEVALWMDALDPSGKYFTLFIPRMALRVPMMREAILACGAEHLGLVNPAHYPESNSLEHYHVATRLLLEHLGRGAETNQTRGNPREEKQKQKEAAITAVLLNVYELMRANGARHPGHQRTNHVAGARALINSLGWNYKTPDVGGACFWLNIGFEILSCLHFGWRMEWKTDSWGLDMDSSADTRPHRETIWARRMLYVLAKLCDYRADFAEFADAVSKERKPLNPRSECFQMSLRLAEAWTKLWDMNELWFKNRPDYIRQTAIVRPQRARSKFPEVWYIGSVAVVSTLFHYTAKLLLTQSHPSVMANEGSTLAEHEQITRSLKEDERYSAGMICAITAHVKDRGVASIAIQALHHAARTLTDLEEQTEVFAVFERIARNTGWRIEWIYAELRQRWGWTTPSQRTSPLALRFAPSAPAAAATAASATAALPSRTLLPPPMATSSSSPSSSLPPSLFRST</sequence>
<keyword evidence="5" id="KW-1185">Reference proteome</keyword>
<keyword evidence="2" id="KW-0539">Nucleus</keyword>
<evidence type="ECO:0000256" key="1">
    <source>
        <dbReference type="ARBA" id="ARBA00004123"/>
    </source>
</evidence>
<organism evidence="6">
    <name type="scientific">Dissoconium aciculare CBS 342.82</name>
    <dbReference type="NCBI Taxonomy" id="1314786"/>
    <lineage>
        <taxon>Eukaryota</taxon>
        <taxon>Fungi</taxon>
        <taxon>Dikarya</taxon>
        <taxon>Ascomycota</taxon>
        <taxon>Pezizomycotina</taxon>
        <taxon>Dothideomycetes</taxon>
        <taxon>Dothideomycetidae</taxon>
        <taxon>Mycosphaerellales</taxon>
        <taxon>Dissoconiaceae</taxon>
        <taxon>Dissoconium</taxon>
    </lineage>
</organism>
<dbReference type="Pfam" id="PF11951">
    <property type="entry name" value="Fungal_trans_2"/>
    <property type="match status" value="1"/>
</dbReference>
<reference evidence="6" key="3">
    <citation type="submission" date="2025-08" db="UniProtKB">
        <authorList>
            <consortium name="RefSeq"/>
        </authorList>
    </citation>
    <scope>IDENTIFICATION</scope>
    <source>
        <strain evidence="6">CBS 342.82</strain>
    </source>
</reference>
<reference evidence="6" key="2">
    <citation type="submission" date="2020-04" db="EMBL/GenBank/DDBJ databases">
        <authorList>
            <consortium name="NCBI Genome Project"/>
        </authorList>
    </citation>
    <scope>NUCLEOTIDE SEQUENCE</scope>
    <source>
        <strain evidence="6">CBS 342.82</strain>
    </source>
</reference>
<dbReference type="PROSITE" id="PS00463">
    <property type="entry name" value="ZN2_CY6_FUNGAL_1"/>
    <property type="match status" value="1"/>
</dbReference>